<proteinExistence type="inferred from homology"/>
<evidence type="ECO:0000256" key="2">
    <source>
        <dbReference type="ARBA" id="ARBA00013855"/>
    </source>
</evidence>
<evidence type="ECO:0000256" key="1">
    <source>
        <dbReference type="ARBA" id="ARBA00009369"/>
    </source>
</evidence>
<dbReference type="Pfam" id="PF04085">
    <property type="entry name" value="MreC"/>
    <property type="match status" value="1"/>
</dbReference>
<evidence type="ECO:0000256" key="4">
    <source>
        <dbReference type="ARBA" id="ARBA00032089"/>
    </source>
</evidence>
<dbReference type="NCBIfam" id="TIGR00219">
    <property type="entry name" value="mreC"/>
    <property type="match status" value="1"/>
</dbReference>
<dbReference type="Gene3D" id="2.40.10.340">
    <property type="entry name" value="Rod shape-determining protein MreC, domain 1"/>
    <property type="match status" value="1"/>
</dbReference>
<dbReference type="AlphaFoldDB" id="A0A3B0V0M4"/>
<accession>A0A3B0V0M4</accession>
<evidence type="ECO:0000256" key="3">
    <source>
        <dbReference type="ARBA" id="ARBA00022960"/>
    </source>
</evidence>
<comment type="similarity">
    <text evidence="1">Belongs to the MreC family.</text>
</comment>
<dbReference type="EMBL" id="UOEX01000199">
    <property type="protein sequence ID" value="VAW37095.1"/>
    <property type="molecule type" value="Genomic_DNA"/>
</dbReference>
<dbReference type="PIRSF" id="PIRSF038471">
    <property type="entry name" value="MreC"/>
    <property type="match status" value="1"/>
</dbReference>
<name>A0A3B0V0M4_9ZZZZ</name>
<evidence type="ECO:0000259" key="6">
    <source>
        <dbReference type="Pfam" id="PF04085"/>
    </source>
</evidence>
<feature type="coiled-coil region" evidence="5">
    <location>
        <begin position="72"/>
        <end position="99"/>
    </location>
</feature>
<dbReference type="PANTHER" id="PTHR34138:SF1">
    <property type="entry name" value="CELL SHAPE-DETERMINING PROTEIN MREC"/>
    <property type="match status" value="1"/>
</dbReference>
<dbReference type="InterPro" id="IPR042175">
    <property type="entry name" value="Cell/Rod_MreC_2"/>
</dbReference>
<protein>
    <recommendedName>
        <fullName evidence="2">Cell shape-determining protein MreC</fullName>
    </recommendedName>
    <alternativeName>
        <fullName evidence="4">Cell shape protein MreC</fullName>
    </alternativeName>
</protein>
<keyword evidence="3" id="KW-0133">Cell shape</keyword>
<organism evidence="7">
    <name type="scientific">hydrothermal vent metagenome</name>
    <dbReference type="NCBI Taxonomy" id="652676"/>
    <lineage>
        <taxon>unclassified sequences</taxon>
        <taxon>metagenomes</taxon>
        <taxon>ecological metagenomes</taxon>
    </lineage>
</organism>
<dbReference type="GO" id="GO:0005886">
    <property type="term" value="C:plasma membrane"/>
    <property type="evidence" value="ECO:0007669"/>
    <property type="project" value="TreeGrafter"/>
</dbReference>
<dbReference type="InterPro" id="IPR055342">
    <property type="entry name" value="MreC_beta-barrel_core"/>
</dbReference>
<dbReference type="InterPro" id="IPR042177">
    <property type="entry name" value="Cell/Rod_1"/>
</dbReference>
<evidence type="ECO:0000313" key="7">
    <source>
        <dbReference type="EMBL" id="VAW37095.1"/>
    </source>
</evidence>
<keyword evidence="5" id="KW-0175">Coiled coil</keyword>
<sequence>MRRKKKPSQPVKLVLIIAVLIPLILYVALTSIGRREFNMPHRLALEVMGPVQGTFAKSMSLVSGIWRHYISLTKVAVDNERLRREINKYRQKNAEFREAAALNGQLQKLLDLDKRLKLPTVTARIIGRDPSLWFKTLTIDKGSTSGISAGMAAVTPNGVAGQVINTSPHYAKIMAATDPNSAIDAIIQDNRLQGIIKGDGQNYRLRYVLKNSQVTVNDTIITSGLGGVFPKGLVIGTVSNVLRARRGMFLQIKVKPSVNLHHLEYLTIILRVKPAR</sequence>
<dbReference type="PANTHER" id="PTHR34138">
    <property type="entry name" value="CELL SHAPE-DETERMINING PROTEIN MREC"/>
    <property type="match status" value="1"/>
</dbReference>
<reference evidence="7" key="1">
    <citation type="submission" date="2018-06" db="EMBL/GenBank/DDBJ databases">
        <authorList>
            <person name="Zhirakovskaya E."/>
        </authorList>
    </citation>
    <scope>NUCLEOTIDE SEQUENCE</scope>
</reference>
<gene>
    <name evidence="7" type="ORF">MNBD_DELTA03-1294</name>
</gene>
<feature type="domain" description="Rod shape-determining protein MreC beta-barrel core" evidence="6">
    <location>
        <begin position="125"/>
        <end position="269"/>
    </location>
</feature>
<evidence type="ECO:0000256" key="5">
    <source>
        <dbReference type="SAM" id="Coils"/>
    </source>
</evidence>
<dbReference type="InterPro" id="IPR007221">
    <property type="entry name" value="MreC"/>
</dbReference>
<dbReference type="GO" id="GO:0008360">
    <property type="term" value="P:regulation of cell shape"/>
    <property type="evidence" value="ECO:0007669"/>
    <property type="project" value="UniProtKB-KW"/>
</dbReference>
<dbReference type="Gene3D" id="2.40.10.350">
    <property type="entry name" value="Rod shape-determining protein MreC, domain 2"/>
    <property type="match status" value="1"/>
</dbReference>